<sequence>MSTTAARPDPNGCRLHRSLAVRPLITPDPPLPFRPQPLEEFAAAPLFAALDLIEHQAWPLARVLRELHETKGVFQRRTAPAHSALLHWTAEALERYLDARADEQEAARAEGLPATTPVRLEWIARTAKRPQRDQRGALQYEHTVWGRRYASADGRVRDLWIPSFGRAKADRSEAEKTAIAHVLAHGAPGPRPRWATAPPVTAAMADPVPERVRVFAFGCADGSVQTVLDWDAQEVPRRFAEHAAPAFHDAATGIERRPGADCVSCKVIGHCSDLRRTPSLWGGVPTTPTRRRRSLSVWDLRLHKDCPAQYHLTRRLRLASLQEEDRATLRGRAVDAWLNERHGACPRTSCRELPGPQDVENWSAGGFDLHGEQAREAAAMLGEHRSLCPLSGLAPQEEVLVQHQVTTYVPELDVVVIATPDLLHTRAGGWIWRETKTSSHHLWEREPLLLRYPQLALGVLMLNAGVLGADPGRSWVEFELLGDGHSVLERIDPSRPEVVDEAREVIAGMAQPLLDDTTYEPRPGRHCASCRARPWCTTGTSYVDERPSHG</sequence>
<keyword evidence="6" id="KW-1185">Reference proteome</keyword>
<keyword evidence="3" id="KW-0234">DNA repair</keyword>
<dbReference type="InterPro" id="IPR038726">
    <property type="entry name" value="PDDEXK_AddAB-type"/>
</dbReference>
<dbReference type="PATRIC" id="fig|1678637.3.peg.681"/>
<dbReference type="STRING" id="1678637.AC230_03105"/>
<evidence type="ECO:0000256" key="3">
    <source>
        <dbReference type="ARBA" id="ARBA00023204"/>
    </source>
</evidence>
<dbReference type="EMBL" id="LFXA01000002">
    <property type="protein sequence ID" value="KNB54211.1"/>
    <property type="molecule type" value="Genomic_DNA"/>
</dbReference>
<gene>
    <name evidence="5" type="ORF">AC230_03105</name>
</gene>
<evidence type="ECO:0000256" key="2">
    <source>
        <dbReference type="ARBA" id="ARBA00022806"/>
    </source>
</evidence>
<organism evidence="5 6">
    <name type="scientific">Streptomyces caatingaensis</name>
    <dbReference type="NCBI Taxonomy" id="1678637"/>
    <lineage>
        <taxon>Bacteria</taxon>
        <taxon>Bacillati</taxon>
        <taxon>Actinomycetota</taxon>
        <taxon>Actinomycetes</taxon>
        <taxon>Kitasatosporales</taxon>
        <taxon>Streptomycetaceae</taxon>
        <taxon>Streptomyces</taxon>
    </lineage>
</organism>
<proteinExistence type="predicted"/>
<reference evidence="6" key="1">
    <citation type="submission" date="2015-07" db="EMBL/GenBank/DDBJ databases">
        <title>Draft genome sequence of Streptomyces sp. CMAA 1322, a bacterium isolated from Caatinga biome, from dry forest semiarid of Brazil.</title>
        <authorList>
            <person name="Santos S.N."/>
            <person name="Gacesa R."/>
            <person name="Taketani R.G."/>
            <person name="Long P.F."/>
            <person name="Melo I.S."/>
        </authorList>
    </citation>
    <scope>NUCLEOTIDE SEQUENCE [LARGE SCALE GENOMIC DNA]</scope>
    <source>
        <strain evidence="6">CMAA 1322</strain>
    </source>
</reference>
<comment type="caution">
    <text evidence="5">The sequence shown here is derived from an EMBL/GenBank/DDBJ whole genome shotgun (WGS) entry which is preliminary data.</text>
</comment>
<dbReference type="Proteomes" id="UP000037288">
    <property type="component" value="Unassembled WGS sequence"/>
</dbReference>
<accession>A0A0K9XM93</accession>
<evidence type="ECO:0000313" key="5">
    <source>
        <dbReference type="EMBL" id="KNB54211.1"/>
    </source>
</evidence>
<evidence type="ECO:0000313" key="6">
    <source>
        <dbReference type="Proteomes" id="UP000037288"/>
    </source>
</evidence>
<keyword evidence="2" id="KW-0378">Hydrolase</keyword>
<evidence type="ECO:0000259" key="4">
    <source>
        <dbReference type="Pfam" id="PF12705"/>
    </source>
</evidence>
<dbReference type="AlphaFoldDB" id="A0A0K9XM93"/>
<keyword evidence="2" id="KW-0067">ATP-binding</keyword>
<evidence type="ECO:0000256" key="1">
    <source>
        <dbReference type="ARBA" id="ARBA00022763"/>
    </source>
</evidence>
<keyword evidence="2" id="KW-0347">Helicase</keyword>
<feature type="domain" description="PD-(D/E)XK endonuclease-like" evidence="4">
    <location>
        <begin position="294"/>
        <end position="536"/>
    </location>
</feature>
<dbReference type="GO" id="GO:0004386">
    <property type="term" value="F:helicase activity"/>
    <property type="evidence" value="ECO:0007669"/>
    <property type="project" value="UniProtKB-KW"/>
</dbReference>
<name>A0A0K9XM93_9ACTN</name>
<dbReference type="GO" id="GO:0006281">
    <property type="term" value="P:DNA repair"/>
    <property type="evidence" value="ECO:0007669"/>
    <property type="project" value="UniProtKB-KW"/>
</dbReference>
<dbReference type="Pfam" id="PF12705">
    <property type="entry name" value="PDDEXK_1"/>
    <property type="match status" value="1"/>
</dbReference>
<keyword evidence="1" id="KW-0227">DNA damage</keyword>
<protein>
    <recommendedName>
        <fullName evidence="4">PD-(D/E)XK endonuclease-like domain-containing protein</fullName>
    </recommendedName>
</protein>
<keyword evidence="2" id="KW-0547">Nucleotide-binding</keyword>